<name>A0A914Y6V7_9BILA</name>
<evidence type="ECO:0000313" key="1">
    <source>
        <dbReference type="Proteomes" id="UP000887577"/>
    </source>
</evidence>
<proteinExistence type="predicted"/>
<organism evidence="1 2">
    <name type="scientific">Panagrolaimus superbus</name>
    <dbReference type="NCBI Taxonomy" id="310955"/>
    <lineage>
        <taxon>Eukaryota</taxon>
        <taxon>Metazoa</taxon>
        <taxon>Ecdysozoa</taxon>
        <taxon>Nematoda</taxon>
        <taxon>Chromadorea</taxon>
        <taxon>Rhabditida</taxon>
        <taxon>Tylenchina</taxon>
        <taxon>Panagrolaimomorpha</taxon>
        <taxon>Panagrolaimoidea</taxon>
        <taxon>Panagrolaimidae</taxon>
        <taxon>Panagrolaimus</taxon>
    </lineage>
</organism>
<sequence length="213" mass="24444">MQHNEETPEDTIDNHLAVSENQDGCEVMGFKISSNFSDVHASFGFKYTPQVSPRQSPKNPKSIYRKRKKYSVEEDAKIIKIGKFSRSQINELSKSGKTPSYPTLKKVVDKIVPNIPQYHIPDTEKRKNVIALSFYDFLIARLRNMRSIPSRRLRITIGGDAGDKKTKITFNFNDAKSSQSWYNYSIFVESDGDDSRENLEDILINVEEDIKNT</sequence>
<protein>
    <submittedName>
        <fullName evidence="2">Uncharacterized protein</fullName>
    </submittedName>
</protein>
<evidence type="ECO:0000313" key="2">
    <source>
        <dbReference type="WBParaSite" id="PSU_v2.g13371.t1"/>
    </source>
</evidence>
<keyword evidence="1" id="KW-1185">Reference proteome</keyword>
<accession>A0A914Y6V7</accession>
<dbReference type="AlphaFoldDB" id="A0A914Y6V7"/>
<reference evidence="2" key="1">
    <citation type="submission" date="2022-11" db="UniProtKB">
        <authorList>
            <consortium name="WormBaseParasite"/>
        </authorList>
    </citation>
    <scope>IDENTIFICATION</scope>
</reference>
<dbReference type="Proteomes" id="UP000887577">
    <property type="component" value="Unplaced"/>
</dbReference>
<dbReference type="WBParaSite" id="PSU_v2.g13371.t1">
    <property type="protein sequence ID" value="PSU_v2.g13371.t1"/>
    <property type="gene ID" value="PSU_v2.g13371"/>
</dbReference>